<evidence type="ECO:0000256" key="17">
    <source>
        <dbReference type="ARBA" id="ARBA00049551"/>
    </source>
</evidence>
<evidence type="ECO:0000259" key="19">
    <source>
        <dbReference type="Pfam" id="PF00361"/>
    </source>
</evidence>
<comment type="function">
    <text evidence="1">Core subunit of the mitochondrial membrane respiratory chain NADH dehydrogenase (Complex I) that is believed to belong to the minimal assembly required for catalysis. Complex I functions in the transfer of electrons from NADH to the respiratory chain. The immediate electron acceptor for the enzyme is believed to be ubiquinone.</text>
</comment>
<dbReference type="Pfam" id="PF00361">
    <property type="entry name" value="Proton_antipo_M"/>
    <property type="match status" value="1"/>
</dbReference>
<keyword evidence="14 18" id="KW-0830">Ubiquinone</keyword>
<keyword evidence="10 18" id="KW-1278">Translocase</keyword>
<geneLocation type="mitochondrion" evidence="20"/>
<dbReference type="AlphaFoldDB" id="A8CG35"/>
<feature type="transmembrane region" description="Helical" evidence="18">
    <location>
        <begin position="314"/>
        <end position="335"/>
    </location>
</feature>
<dbReference type="InterPro" id="IPR003917">
    <property type="entry name" value="NADH_UbQ_OxRdtase_chain2"/>
</dbReference>
<dbReference type="CTD" id="4536"/>
<comment type="function">
    <text evidence="18">Core subunit of the mitochondrial membrane respiratory chain NADH dehydrogenase (Complex I) which catalyzes electron transfer from NADH through the respiratory chain, using ubiquinone as an electron acceptor. Essential for the catalytic activity and assembly of complex I.</text>
</comment>
<dbReference type="PANTHER" id="PTHR46552:SF1">
    <property type="entry name" value="NADH-UBIQUINONE OXIDOREDUCTASE CHAIN 2"/>
    <property type="match status" value="1"/>
</dbReference>
<comment type="catalytic activity">
    <reaction evidence="17 18">
        <text>a ubiquinone + NADH + 5 H(+)(in) = a ubiquinol + NAD(+) + 4 H(+)(out)</text>
        <dbReference type="Rhea" id="RHEA:29091"/>
        <dbReference type="Rhea" id="RHEA-COMP:9565"/>
        <dbReference type="Rhea" id="RHEA-COMP:9566"/>
        <dbReference type="ChEBI" id="CHEBI:15378"/>
        <dbReference type="ChEBI" id="CHEBI:16389"/>
        <dbReference type="ChEBI" id="CHEBI:17976"/>
        <dbReference type="ChEBI" id="CHEBI:57540"/>
        <dbReference type="ChEBI" id="CHEBI:57945"/>
        <dbReference type="EC" id="7.1.1.2"/>
    </reaction>
</comment>
<evidence type="ECO:0000256" key="4">
    <source>
        <dbReference type="ARBA" id="ARBA00012944"/>
    </source>
</evidence>
<dbReference type="GO" id="GO:0008137">
    <property type="term" value="F:NADH dehydrogenase (ubiquinone) activity"/>
    <property type="evidence" value="ECO:0007669"/>
    <property type="project" value="UniProtKB-EC"/>
</dbReference>
<dbReference type="InterPro" id="IPR050175">
    <property type="entry name" value="Complex_I_Subunit_2"/>
</dbReference>
<feature type="transmembrane region" description="Helical" evidence="18">
    <location>
        <begin position="7"/>
        <end position="33"/>
    </location>
</feature>
<evidence type="ECO:0000256" key="10">
    <source>
        <dbReference type="ARBA" id="ARBA00022967"/>
    </source>
</evidence>
<feature type="transmembrane region" description="Helical" evidence="18">
    <location>
        <begin position="143"/>
        <end position="166"/>
    </location>
</feature>
<gene>
    <name evidence="20" type="primary">nd2</name>
</gene>
<evidence type="ECO:0000256" key="6">
    <source>
        <dbReference type="ARBA" id="ARBA00022448"/>
    </source>
</evidence>
<comment type="subcellular location">
    <subcellularLocation>
        <location evidence="2 18">Mitochondrion inner membrane</location>
        <topology evidence="2 18">Multi-pass membrane protein</topology>
    </subcellularLocation>
</comment>
<dbReference type="RefSeq" id="YP_001468374.1">
    <property type="nucleotide sequence ID" value="NC_009809.1"/>
</dbReference>
<evidence type="ECO:0000256" key="8">
    <source>
        <dbReference type="ARBA" id="ARBA00022692"/>
    </source>
</evidence>
<accession>A8CG35</accession>
<organism evidence="20">
    <name type="scientific">Culicoides arakawae</name>
    <name type="common">Biting midge</name>
    <name type="synonym">Ceratopogon arakanae</name>
    <dbReference type="NCBI Taxonomy" id="198116"/>
    <lineage>
        <taxon>Eukaryota</taxon>
        <taxon>Metazoa</taxon>
        <taxon>Ecdysozoa</taxon>
        <taxon>Arthropoda</taxon>
        <taxon>Hexapoda</taxon>
        <taxon>Insecta</taxon>
        <taxon>Pterygota</taxon>
        <taxon>Neoptera</taxon>
        <taxon>Endopterygota</taxon>
        <taxon>Diptera</taxon>
        <taxon>Nematocera</taxon>
        <taxon>Chironomoidea</taxon>
        <taxon>Ceratopogonidae</taxon>
        <taxon>Ceratopogoninae</taxon>
        <taxon>Culicoides</taxon>
        <taxon>Beltranmyia</taxon>
    </lineage>
</organism>
<feature type="transmembrane region" description="Helical" evidence="18">
    <location>
        <begin position="109"/>
        <end position="131"/>
    </location>
</feature>
<dbReference type="GeneID" id="5601639"/>
<keyword evidence="12 18" id="KW-1133">Transmembrane helix</keyword>
<dbReference type="PRINTS" id="PR01436">
    <property type="entry name" value="NADHDHGNASE2"/>
</dbReference>
<feature type="transmembrane region" description="Helical" evidence="18">
    <location>
        <begin position="233"/>
        <end position="250"/>
    </location>
</feature>
<keyword evidence="16 18" id="KW-0472">Membrane</keyword>
<protein>
    <recommendedName>
        <fullName evidence="5 18">NADH-ubiquinone oxidoreductase chain 2</fullName>
        <ecNumber evidence="4 18">7.1.1.2</ecNumber>
    </recommendedName>
</protein>
<dbReference type="EC" id="7.1.1.2" evidence="4 18"/>
<evidence type="ECO:0000256" key="5">
    <source>
        <dbReference type="ARBA" id="ARBA00021008"/>
    </source>
</evidence>
<keyword evidence="6" id="KW-0813">Transport</keyword>
<sequence>MNYISKFIFMFTLISGTLITMSSSSWIGMWMGLELNLLSFIPLMISPNNISSNESAIKYFLIQAFASLVFLFSSIIYIMKFSSFNFLFFNYETLIINSSMMLKLGGAPFHFWFPNIIDGLTWINCLIILTWQKLAPLTVISYSSYNIMIIFFIMMSTLIGAIGGLNQTSLRKLLAFSSINHIGWLITAELYSNSLWLFYFMIYSILNFSIIMIFKIFNLFHLNQIFLFNNQNLLLKFCLFINFFSLGGLPPFLGFLPKWMIIENMMKSNLLFLTFFMVMMSLLTLFFYARLTFSAILLSYPSMKWNFYKIIKSPILSITLMFNSLSILFLIIFMMNNFMII</sequence>
<feature type="transmembrane region" description="Helical" evidence="18">
    <location>
        <begin position="197"/>
        <end position="221"/>
    </location>
</feature>
<evidence type="ECO:0000256" key="11">
    <source>
        <dbReference type="ARBA" id="ARBA00022982"/>
    </source>
</evidence>
<evidence type="ECO:0000256" key="13">
    <source>
        <dbReference type="ARBA" id="ARBA00023027"/>
    </source>
</evidence>
<feature type="transmembrane region" description="Helical" evidence="18">
    <location>
        <begin position="56"/>
        <end position="79"/>
    </location>
</feature>
<comment type="similarity">
    <text evidence="3 18">Belongs to the complex I subunit 2 family.</text>
</comment>
<evidence type="ECO:0000256" key="18">
    <source>
        <dbReference type="RuleBase" id="RU003403"/>
    </source>
</evidence>
<dbReference type="GO" id="GO:0005743">
    <property type="term" value="C:mitochondrial inner membrane"/>
    <property type="evidence" value="ECO:0007669"/>
    <property type="project" value="UniProtKB-SubCell"/>
</dbReference>
<evidence type="ECO:0000256" key="16">
    <source>
        <dbReference type="ARBA" id="ARBA00023136"/>
    </source>
</evidence>
<name>A8CG35_CULAR</name>
<evidence type="ECO:0000313" key="20">
    <source>
        <dbReference type="EMBL" id="BAF80276.1"/>
    </source>
</evidence>
<keyword evidence="11 18" id="KW-0249">Electron transport</keyword>
<dbReference type="EMBL" id="AB361004">
    <property type="protein sequence ID" value="BAF80276.1"/>
    <property type="molecule type" value="Genomic_DNA"/>
</dbReference>
<keyword evidence="15 18" id="KW-0496">Mitochondrion</keyword>
<keyword evidence="8 18" id="KW-0812">Transmembrane</keyword>
<feature type="domain" description="NADH:quinone oxidoreductase/Mrp antiporter transmembrane" evidence="19">
    <location>
        <begin position="23"/>
        <end position="284"/>
    </location>
</feature>
<evidence type="ECO:0000256" key="15">
    <source>
        <dbReference type="ARBA" id="ARBA00023128"/>
    </source>
</evidence>
<evidence type="ECO:0000256" key="7">
    <source>
        <dbReference type="ARBA" id="ARBA00022660"/>
    </source>
</evidence>
<feature type="transmembrane region" description="Helical" evidence="18">
    <location>
        <begin position="270"/>
        <end position="293"/>
    </location>
</feature>
<proteinExistence type="inferred from homology"/>
<dbReference type="PANTHER" id="PTHR46552">
    <property type="entry name" value="NADH-UBIQUINONE OXIDOREDUCTASE CHAIN 2"/>
    <property type="match status" value="1"/>
</dbReference>
<dbReference type="GO" id="GO:0006120">
    <property type="term" value="P:mitochondrial electron transport, NADH to ubiquinone"/>
    <property type="evidence" value="ECO:0007669"/>
    <property type="project" value="InterPro"/>
</dbReference>
<evidence type="ECO:0000256" key="14">
    <source>
        <dbReference type="ARBA" id="ARBA00023075"/>
    </source>
</evidence>
<evidence type="ECO:0000256" key="1">
    <source>
        <dbReference type="ARBA" id="ARBA00003257"/>
    </source>
</evidence>
<evidence type="ECO:0000256" key="2">
    <source>
        <dbReference type="ARBA" id="ARBA00004448"/>
    </source>
</evidence>
<keyword evidence="7 18" id="KW-0679">Respiratory chain</keyword>
<dbReference type="InterPro" id="IPR001750">
    <property type="entry name" value="ND/Mrp_TM"/>
</dbReference>
<keyword evidence="9 18" id="KW-0999">Mitochondrion inner membrane</keyword>
<evidence type="ECO:0000256" key="9">
    <source>
        <dbReference type="ARBA" id="ARBA00022792"/>
    </source>
</evidence>
<reference evidence="20" key="1">
    <citation type="journal article" date="2009" name="Med. Vet. Entomol.">
        <title>Species-specific mitochondrial gene rearrangements in biting midges and vector species identification.</title>
        <authorList>
            <person name="Matsumoto Y."/>
            <person name="Yanase T."/>
            <person name="Tsuda T."/>
            <person name="Noda H."/>
        </authorList>
    </citation>
    <scope>NUCLEOTIDE SEQUENCE</scope>
</reference>
<keyword evidence="13 18" id="KW-0520">NAD</keyword>
<evidence type="ECO:0000256" key="12">
    <source>
        <dbReference type="ARBA" id="ARBA00022989"/>
    </source>
</evidence>
<evidence type="ECO:0000256" key="3">
    <source>
        <dbReference type="ARBA" id="ARBA00007012"/>
    </source>
</evidence>